<proteinExistence type="predicted"/>
<feature type="chain" id="PRO_5047491408" description="Lipoprotein" evidence="2">
    <location>
        <begin position="28"/>
        <end position="303"/>
    </location>
</feature>
<evidence type="ECO:0000256" key="1">
    <source>
        <dbReference type="SAM" id="MobiDB-lite"/>
    </source>
</evidence>
<evidence type="ECO:0000313" key="3">
    <source>
        <dbReference type="EMBL" id="MDC0717788.1"/>
    </source>
</evidence>
<keyword evidence="2" id="KW-0732">Signal</keyword>
<feature type="signal peptide" evidence="2">
    <location>
        <begin position="1"/>
        <end position="27"/>
    </location>
</feature>
<sequence>MSTSRTLLGRRPAVFALFVALASSPLACKKGADSAGPDGAGGSGEVAKGGTELRYKAGPVKLRADVKFSFKATSPQGVNEASGDLSGLLDVSDAGGGKLKVGLTVAEVREFVLGKDMLPPPKEGETPVDPKAAVQSFTGAFVADNRGELDEAGTKALPETAAAKEKKGVEAAVGGFATGVLGLPELPKAALVEGKTVETTERKDENLQGLVIPVDTTSKFTLVKIDSSSGKRIAEVKYESESSGAVEQGKQMITLDVAAEGTVLFNLDEQLPVRRTSSSTTNISAGQMNVEIVNSIDSTFTPA</sequence>
<evidence type="ECO:0000256" key="2">
    <source>
        <dbReference type="SAM" id="SignalP"/>
    </source>
</evidence>
<keyword evidence="4" id="KW-1185">Reference proteome</keyword>
<reference evidence="3 4" key="1">
    <citation type="submission" date="2022-11" db="EMBL/GenBank/DDBJ databases">
        <title>Minimal conservation of predation-associated metabolite biosynthetic gene clusters underscores biosynthetic potential of Myxococcota including descriptions for ten novel species: Archangium lansinium sp. nov., Myxococcus landrumus sp. nov., Nannocystis bai.</title>
        <authorList>
            <person name="Ahearne A."/>
            <person name="Stevens C."/>
            <person name="Dowd S."/>
        </authorList>
    </citation>
    <scope>NUCLEOTIDE SEQUENCE [LARGE SCALE GENOMIC DNA]</scope>
    <source>
        <strain evidence="3 4">BB15-2</strain>
    </source>
</reference>
<dbReference type="Proteomes" id="UP001221686">
    <property type="component" value="Unassembled WGS sequence"/>
</dbReference>
<evidence type="ECO:0008006" key="5">
    <source>
        <dbReference type="Google" id="ProtNLM"/>
    </source>
</evidence>
<gene>
    <name evidence="3" type="ORF">POL25_12855</name>
</gene>
<protein>
    <recommendedName>
        <fullName evidence="5">Lipoprotein</fullName>
    </recommendedName>
</protein>
<dbReference type="EMBL" id="JAQNDL010000001">
    <property type="protein sequence ID" value="MDC0717788.1"/>
    <property type="molecule type" value="Genomic_DNA"/>
</dbReference>
<feature type="region of interest" description="Disordered" evidence="1">
    <location>
        <begin position="30"/>
        <end position="49"/>
    </location>
</feature>
<organism evidence="3 4">
    <name type="scientific">Nannocystis bainbridge</name>
    <dbReference type="NCBI Taxonomy" id="2995303"/>
    <lineage>
        <taxon>Bacteria</taxon>
        <taxon>Pseudomonadati</taxon>
        <taxon>Myxococcota</taxon>
        <taxon>Polyangia</taxon>
        <taxon>Nannocystales</taxon>
        <taxon>Nannocystaceae</taxon>
        <taxon>Nannocystis</taxon>
    </lineage>
</organism>
<comment type="caution">
    <text evidence="3">The sequence shown here is derived from an EMBL/GenBank/DDBJ whole genome shotgun (WGS) entry which is preliminary data.</text>
</comment>
<accession>A0ABT5DVY1</accession>
<evidence type="ECO:0000313" key="4">
    <source>
        <dbReference type="Proteomes" id="UP001221686"/>
    </source>
</evidence>
<dbReference type="RefSeq" id="WP_272086272.1">
    <property type="nucleotide sequence ID" value="NZ_JAQNDL010000001.1"/>
</dbReference>
<name>A0ABT5DVY1_9BACT</name>